<protein>
    <submittedName>
        <fullName evidence="1">Uncharacterized protein</fullName>
    </submittedName>
</protein>
<comment type="caution">
    <text evidence="1">The sequence shown here is derived from an EMBL/GenBank/DDBJ whole genome shotgun (WGS) entry which is preliminary data.</text>
</comment>
<gene>
    <name evidence="1" type="ORF">D7X32_08725</name>
</gene>
<dbReference type="RefSeq" id="WP_120602049.1">
    <property type="nucleotide sequence ID" value="NZ_JABFJX010000008.1"/>
</dbReference>
<organism evidence="1 2">
    <name type="scientific">Corallococcus carmarthensis</name>
    <dbReference type="NCBI Taxonomy" id="2316728"/>
    <lineage>
        <taxon>Bacteria</taxon>
        <taxon>Pseudomonadati</taxon>
        <taxon>Myxococcota</taxon>
        <taxon>Myxococcia</taxon>
        <taxon>Myxococcales</taxon>
        <taxon>Cystobacterineae</taxon>
        <taxon>Myxococcaceae</taxon>
        <taxon>Corallococcus</taxon>
    </lineage>
</organism>
<evidence type="ECO:0000313" key="2">
    <source>
        <dbReference type="Proteomes" id="UP000268313"/>
    </source>
</evidence>
<accession>A0A3A8KCY7</accession>
<sequence>MSKAPEVDVEDVLSVLNDETQRHEKGSREWNALQVAAICLVYVRHMNKLDDFTSYYREILDPDFKIKVERDFETRAEAEAWLKEGTAAHGMHIRIGGKGFLVVQLPGRLTLMNAPLPEELNAMEPEED</sequence>
<dbReference type="Proteomes" id="UP000268313">
    <property type="component" value="Unassembled WGS sequence"/>
</dbReference>
<keyword evidence="2" id="KW-1185">Reference proteome</keyword>
<name>A0A3A8KCY7_9BACT</name>
<dbReference type="OrthoDB" id="5511658at2"/>
<proteinExistence type="predicted"/>
<dbReference type="AlphaFoldDB" id="A0A3A8KCY7"/>
<evidence type="ECO:0000313" key="1">
    <source>
        <dbReference type="EMBL" id="RKH05167.1"/>
    </source>
</evidence>
<dbReference type="EMBL" id="RAWE01000021">
    <property type="protein sequence ID" value="RKH05167.1"/>
    <property type="molecule type" value="Genomic_DNA"/>
</dbReference>
<reference evidence="2" key="1">
    <citation type="submission" date="2018-09" db="EMBL/GenBank/DDBJ databases">
        <authorList>
            <person name="Livingstone P.G."/>
            <person name="Whitworth D.E."/>
        </authorList>
    </citation>
    <scope>NUCLEOTIDE SEQUENCE [LARGE SCALE GENOMIC DNA]</scope>
    <source>
        <strain evidence="2">CA043D</strain>
    </source>
</reference>